<dbReference type="PANTHER" id="PTHR11576">
    <property type="entry name" value="ZONA PELLUCIDA SPERM-BINDING PROTEIN 3"/>
    <property type="match status" value="1"/>
</dbReference>
<keyword evidence="6" id="KW-0964">Secreted</keyword>
<evidence type="ECO:0000256" key="13">
    <source>
        <dbReference type="ARBA" id="ARBA00023157"/>
    </source>
</evidence>
<evidence type="ECO:0000256" key="2">
    <source>
        <dbReference type="ARBA" id="ARBA00004498"/>
    </source>
</evidence>
<keyword evidence="10 18" id="KW-0732">Signal</keyword>
<evidence type="ECO:0000256" key="6">
    <source>
        <dbReference type="ARBA" id="ARBA00022525"/>
    </source>
</evidence>
<organism evidence="20 21">
    <name type="scientific">Coilia grayii</name>
    <name type="common">Gray's grenadier anchovy</name>
    <dbReference type="NCBI Taxonomy" id="363190"/>
    <lineage>
        <taxon>Eukaryota</taxon>
        <taxon>Metazoa</taxon>
        <taxon>Chordata</taxon>
        <taxon>Craniata</taxon>
        <taxon>Vertebrata</taxon>
        <taxon>Euteleostomi</taxon>
        <taxon>Actinopterygii</taxon>
        <taxon>Neopterygii</taxon>
        <taxon>Teleostei</taxon>
        <taxon>Clupei</taxon>
        <taxon>Clupeiformes</taxon>
        <taxon>Clupeoidei</taxon>
        <taxon>Engraulidae</taxon>
        <taxon>Coilinae</taxon>
        <taxon>Coilia</taxon>
    </lineage>
</organism>
<evidence type="ECO:0000256" key="5">
    <source>
        <dbReference type="ARBA" id="ARBA00022475"/>
    </source>
</evidence>
<dbReference type="Proteomes" id="UP001591681">
    <property type="component" value="Unassembled WGS sequence"/>
</dbReference>
<dbReference type="InterPro" id="IPR001507">
    <property type="entry name" value="ZP_dom"/>
</dbReference>
<gene>
    <name evidence="20" type="ORF">ACEWY4_016494</name>
</gene>
<evidence type="ECO:0000256" key="16">
    <source>
        <dbReference type="SAM" id="MobiDB-lite"/>
    </source>
</evidence>
<dbReference type="Gene3D" id="2.60.40.3210">
    <property type="entry name" value="Zona pellucida, ZP-N domain"/>
    <property type="match status" value="1"/>
</dbReference>
<protein>
    <recommendedName>
        <fullName evidence="4">Zona pellucida sperm-binding protein 3</fullName>
    </recommendedName>
    <alternativeName>
        <fullName evidence="15">Zona pellucida glycoprotein 3</fullName>
    </alternativeName>
</protein>
<name>A0ABD1JN72_9TELE</name>
<dbReference type="EMBL" id="JBHFQA010000014">
    <property type="protein sequence ID" value="KAL2087666.1"/>
    <property type="molecule type" value="Genomic_DNA"/>
</dbReference>
<feature type="transmembrane region" description="Helical" evidence="17">
    <location>
        <begin position="550"/>
        <end position="573"/>
    </location>
</feature>
<proteinExistence type="inferred from homology"/>
<dbReference type="Pfam" id="PF00100">
    <property type="entry name" value="Zona_pellucida"/>
    <property type="match status" value="1"/>
</dbReference>
<dbReference type="PROSITE" id="PS51034">
    <property type="entry name" value="ZP_2"/>
    <property type="match status" value="1"/>
</dbReference>
<dbReference type="FunFam" id="2.60.40.3210:FF:000001">
    <property type="entry name" value="Zona pellucida sperm-binding protein 3"/>
    <property type="match status" value="1"/>
</dbReference>
<evidence type="ECO:0000313" key="21">
    <source>
        <dbReference type="Proteomes" id="UP001591681"/>
    </source>
</evidence>
<evidence type="ECO:0000256" key="18">
    <source>
        <dbReference type="SAM" id="SignalP"/>
    </source>
</evidence>
<keyword evidence="14" id="KW-0325">Glycoprotein</keyword>
<feature type="region of interest" description="Disordered" evidence="16">
    <location>
        <begin position="106"/>
        <end position="125"/>
    </location>
</feature>
<feature type="signal peptide" evidence="18">
    <location>
        <begin position="1"/>
        <end position="22"/>
    </location>
</feature>
<comment type="similarity">
    <text evidence="3">Belongs to the ZP domain family. ZPC subfamily.</text>
</comment>
<keyword evidence="5" id="KW-1003">Cell membrane</keyword>
<dbReference type="GO" id="GO:0005886">
    <property type="term" value="C:plasma membrane"/>
    <property type="evidence" value="ECO:0007669"/>
    <property type="project" value="UniProtKB-SubCell"/>
</dbReference>
<evidence type="ECO:0000256" key="11">
    <source>
        <dbReference type="ARBA" id="ARBA00022989"/>
    </source>
</evidence>
<feature type="region of interest" description="Disordered" evidence="16">
    <location>
        <begin position="133"/>
        <end position="156"/>
    </location>
</feature>
<keyword evidence="9 17" id="KW-0812">Transmembrane</keyword>
<comment type="caution">
    <text evidence="20">The sequence shown here is derived from an EMBL/GenBank/DDBJ whole genome shotgun (WGS) entry which is preliminary data.</text>
</comment>
<evidence type="ECO:0000256" key="12">
    <source>
        <dbReference type="ARBA" id="ARBA00023136"/>
    </source>
</evidence>
<feature type="domain" description="ZP" evidence="19">
    <location>
        <begin position="206"/>
        <end position="466"/>
    </location>
</feature>
<evidence type="ECO:0000259" key="19">
    <source>
        <dbReference type="PROSITE" id="PS51034"/>
    </source>
</evidence>
<evidence type="ECO:0000256" key="15">
    <source>
        <dbReference type="ARBA" id="ARBA00030824"/>
    </source>
</evidence>
<dbReference type="AlphaFoldDB" id="A0ABD1JN72"/>
<evidence type="ECO:0000256" key="8">
    <source>
        <dbReference type="ARBA" id="ARBA00022685"/>
    </source>
</evidence>
<evidence type="ECO:0000256" key="1">
    <source>
        <dbReference type="ARBA" id="ARBA00004251"/>
    </source>
</evidence>
<dbReference type="InterPro" id="IPR048290">
    <property type="entry name" value="ZP_chr"/>
</dbReference>
<evidence type="ECO:0000256" key="10">
    <source>
        <dbReference type="ARBA" id="ARBA00022729"/>
    </source>
</evidence>
<keyword evidence="12 17" id="KW-0472">Membrane</keyword>
<keyword evidence="8" id="KW-0165">Cleavage on pair of basic residues</keyword>
<evidence type="ECO:0000256" key="7">
    <source>
        <dbReference type="ARBA" id="ARBA00022530"/>
    </source>
</evidence>
<keyword evidence="7" id="KW-0272">Extracellular matrix</keyword>
<feature type="chain" id="PRO_5044865061" description="Zona pellucida sperm-binding protein 3" evidence="18">
    <location>
        <begin position="23"/>
        <end position="587"/>
    </location>
</feature>
<sequence length="587" mass="65254">MATQSFTPACVVVVSLGLFCNAQQWNMPLLLRELNNKPPTLSDLSQAMTETNQLDLGRPAQNVSLVTPEPQQLNQDLAQVEPAEPAQFQPRGYQPLLVQSETVRAIQDSKKTPEPKQQTLAQGPSLEAYKPGKHWERSRLMGPAKEPLQGSMKREMPKTNQNLQSLGSRFKTPSQEPVLKPVTVESQKAPDLKLMPPEPPQTVAVDCKESSVQVEVNRDLLGNGQFIEPADLTMGGCQAVDYHDESHVLIFQSELHGCGSEIKVTLDKLIYTFTLVYNPSPLLDTPIVRTNEARLAAQCVYPRKHNVSSSALKPTWMPYASTKDREESLIFSLNLMTDDWQAQRPSSTYFLGDMMNVEGSVQQVHHEPMRVFVDNCMATMGPDINTVPRYAFIENHGCFTDAWHTGSNSQFMPRVQDNKVRFQMGTFKFHQQDTNSIYITCQLKATFASTPIDHLHKSCSYHTGRSRHHHALMSIFSSATRWVSVDGTDEVCGCCDSSCGRRKGRSVGHDGFTFQGRTALGPITVQERPFLQRLEASPDIQETQNLSIEVVVLGGVSAAVVAVCLMALGSILYSRLHKPIVPSCDNT</sequence>
<dbReference type="InterPro" id="IPR055356">
    <property type="entry name" value="ZP-N"/>
</dbReference>
<dbReference type="PANTHER" id="PTHR11576:SF2">
    <property type="entry name" value="ZONA PELLUCIDA SPERM-BINDING PROTEIN 3"/>
    <property type="match status" value="1"/>
</dbReference>
<evidence type="ECO:0000256" key="14">
    <source>
        <dbReference type="ARBA" id="ARBA00023180"/>
    </source>
</evidence>
<reference evidence="20 21" key="1">
    <citation type="submission" date="2024-09" db="EMBL/GenBank/DDBJ databases">
        <title>A chromosome-level genome assembly of Gray's grenadier anchovy, Coilia grayii.</title>
        <authorList>
            <person name="Fu Z."/>
        </authorList>
    </citation>
    <scope>NUCLEOTIDE SEQUENCE [LARGE SCALE GENOMIC DNA]</scope>
    <source>
        <strain evidence="20">G4</strain>
        <tissue evidence="20">Muscle</tissue>
    </source>
</reference>
<dbReference type="SMART" id="SM00241">
    <property type="entry name" value="ZP"/>
    <property type="match status" value="1"/>
</dbReference>
<accession>A0ABD1JN72</accession>
<dbReference type="Gene3D" id="2.60.40.4100">
    <property type="entry name" value="Zona pellucida, ZP-C domain"/>
    <property type="match status" value="1"/>
</dbReference>
<evidence type="ECO:0000313" key="20">
    <source>
        <dbReference type="EMBL" id="KAL2087666.1"/>
    </source>
</evidence>
<keyword evidence="21" id="KW-1185">Reference proteome</keyword>
<evidence type="ECO:0000256" key="4">
    <source>
        <dbReference type="ARBA" id="ARBA00017980"/>
    </source>
</evidence>
<dbReference type="InterPro" id="IPR042235">
    <property type="entry name" value="ZP-C_dom"/>
</dbReference>
<evidence type="ECO:0000256" key="3">
    <source>
        <dbReference type="ARBA" id="ARBA00006735"/>
    </source>
</evidence>
<keyword evidence="13" id="KW-1015">Disulfide bond</keyword>
<dbReference type="Pfam" id="PF23344">
    <property type="entry name" value="ZP-N"/>
    <property type="match status" value="1"/>
</dbReference>
<dbReference type="InterPro" id="IPR055355">
    <property type="entry name" value="ZP-C"/>
</dbReference>
<comment type="subcellular location">
    <subcellularLocation>
        <location evidence="1">Cell membrane</location>
        <topology evidence="1">Single-pass type I membrane protein</topology>
    </subcellularLocation>
    <subcellularLocation>
        <location evidence="2">Secreted</location>
        <location evidence="2">Extracellular space</location>
        <location evidence="2">Extracellular matrix</location>
    </subcellularLocation>
</comment>
<evidence type="ECO:0000256" key="17">
    <source>
        <dbReference type="SAM" id="Phobius"/>
    </source>
</evidence>
<dbReference type="PRINTS" id="PR00023">
    <property type="entry name" value="ZPELLUCIDA"/>
</dbReference>
<dbReference type="FunFam" id="2.60.40.4100:FF:000002">
    <property type="entry name" value="Zona pellucida sperm-binding protein 3"/>
    <property type="match status" value="1"/>
</dbReference>
<evidence type="ECO:0000256" key="9">
    <source>
        <dbReference type="ARBA" id="ARBA00022692"/>
    </source>
</evidence>
<keyword evidence="11 17" id="KW-1133">Transmembrane helix</keyword>